<evidence type="ECO:0008006" key="4">
    <source>
        <dbReference type="Google" id="ProtNLM"/>
    </source>
</evidence>
<keyword evidence="3" id="KW-1185">Reference proteome</keyword>
<protein>
    <recommendedName>
        <fullName evidence="4">Glycerol kinase</fullName>
    </recommendedName>
</protein>
<keyword evidence="1" id="KW-1133">Transmembrane helix</keyword>
<keyword evidence="1" id="KW-0812">Transmembrane</keyword>
<gene>
    <name evidence="2" type="ORF">SAMN05446927_0526</name>
</gene>
<evidence type="ECO:0000313" key="2">
    <source>
        <dbReference type="EMBL" id="SOE52713.1"/>
    </source>
</evidence>
<comment type="caution">
    <text evidence="2">The sequence shown here is derived from an EMBL/GenBank/DDBJ whole genome shotgun (WGS) entry which is preliminary data.</text>
</comment>
<dbReference type="AlphaFoldDB" id="A0A7Z7N0B2"/>
<feature type="transmembrane region" description="Helical" evidence="1">
    <location>
        <begin position="37"/>
        <end position="58"/>
    </location>
</feature>
<sequence length="67" mass="7134">MGLVRMVCMVLASFFGVRKRANHEADLANVNMVLLPFFAVALALMIGLLIVGAVHLIVDGTSSSQGF</sequence>
<accession>A0A7Z7N0B2</accession>
<proteinExistence type="predicted"/>
<dbReference type="EMBL" id="OCSU01000001">
    <property type="protein sequence ID" value="SOE52713.1"/>
    <property type="molecule type" value="Genomic_DNA"/>
</dbReference>
<evidence type="ECO:0000313" key="3">
    <source>
        <dbReference type="Proteomes" id="UP000219522"/>
    </source>
</evidence>
<dbReference type="Pfam" id="PF11174">
    <property type="entry name" value="DUF2970"/>
    <property type="match status" value="1"/>
</dbReference>
<dbReference type="Proteomes" id="UP000219522">
    <property type="component" value="Unassembled WGS sequence"/>
</dbReference>
<keyword evidence="1" id="KW-0472">Membrane</keyword>
<dbReference type="RefSeq" id="WP_062642689.1">
    <property type="nucleotide sequence ID" value="NZ_OCSU01000001.1"/>
</dbReference>
<dbReference type="InterPro" id="IPR021344">
    <property type="entry name" value="DUF2970"/>
</dbReference>
<name>A0A7Z7N0B2_9BURK</name>
<dbReference type="OrthoDB" id="8657357at2"/>
<reference evidence="2 3" key="1">
    <citation type="submission" date="2017-09" db="EMBL/GenBank/DDBJ databases">
        <authorList>
            <person name="Varghese N."/>
            <person name="Submissions S."/>
        </authorList>
    </citation>
    <scope>NUCLEOTIDE SEQUENCE [LARGE SCALE GENOMIC DNA]</scope>
    <source>
        <strain evidence="2 3">OK806</strain>
    </source>
</reference>
<evidence type="ECO:0000256" key="1">
    <source>
        <dbReference type="SAM" id="Phobius"/>
    </source>
</evidence>
<organism evidence="2 3">
    <name type="scientific">Caballeronia arationis</name>
    <dbReference type="NCBI Taxonomy" id="1777142"/>
    <lineage>
        <taxon>Bacteria</taxon>
        <taxon>Pseudomonadati</taxon>
        <taxon>Pseudomonadota</taxon>
        <taxon>Betaproteobacteria</taxon>
        <taxon>Burkholderiales</taxon>
        <taxon>Burkholderiaceae</taxon>
        <taxon>Caballeronia</taxon>
    </lineage>
</organism>